<name>A0A346XXW5_9ACTN</name>
<keyword evidence="4" id="KW-1185">Reference proteome</keyword>
<keyword evidence="2" id="KW-1133">Transmembrane helix</keyword>
<sequence>MAATPTPDTASRRDGRIGRGLYEPRLFGLGLLDLGLVASAIALIGGLYGTLAGTQWGLPLLGVATSMLVVVLARRDRDLEVSQMPDITIGEVAEPLPRLSRQSTHPRHDLALLSPLVPAVVRTDDGWGVVSMEVAVAALARPDFHGTWADVAQPLVPLQGSTRLRTLRRVPRDHEVLLVQPPNGGPPLGVTGARLRNLGPQPVRRRHRARVVDLTRAPADGASPVTPSTRPKVGA</sequence>
<dbReference type="AlphaFoldDB" id="A0A346XXW5"/>
<protein>
    <submittedName>
        <fullName evidence="3">Uncharacterized protein</fullName>
    </submittedName>
</protein>
<dbReference type="KEGG" id="euz:DVS28_a2381"/>
<feature type="transmembrane region" description="Helical" evidence="2">
    <location>
        <begin position="56"/>
        <end position="73"/>
    </location>
</feature>
<dbReference type="OrthoDB" id="9827748at2"/>
<evidence type="ECO:0000256" key="2">
    <source>
        <dbReference type="SAM" id="Phobius"/>
    </source>
</evidence>
<keyword evidence="2" id="KW-0812">Transmembrane</keyword>
<gene>
    <name evidence="3" type="ORF">DVS28_a2381</name>
</gene>
<feature type="region of interest" description="Disordered" evidence="1">
    <location>
        <begin position="216"/>
        <end position="235"/>
    </location>
</feature>
<organism evidence="3 4">
    <name type="scientific">Euzebya pacifica</name>
    <dbReference type="NCBI Taxonomy" id="1608957"/>
    <lineage>
        <taxon>Bacteria</taxon>
        <taxon>Bacillati</taxon>
        <taxon>Actinomycetota</taxon>
        <taxon>Nitriliruptoria</taxon>
        <taxon>Euzebyales</taxon>
    </lineage>
</organism>
<dbReference type="EMBL" id="CP031165">
    <property type="protein sequence ID" value="AXV07062.1"/>
    <property type="molecule type" value="Genomic_DNA"/>
</dbReference>
<reference evidence="3 4" key="1">
    <citation type="submission" date="2018-09" db="EMBL/GenBank/DDBJ databases">
        <title>Complete genome sequence of Euzebya sp. DY32-46 isolated from seawater of Pacific Ocean.</title>
        <authorList>
            <person name="Xu L."/>
            <person name="Wu Y.-H."/>
            <person name="Xu X.-W."/>
        </authorList>
    </citation>
    <scope>NUCLEOTIDE SEQUENCE [LARGE SCALE GENOMIC DNA]</scope>
    <source>
        <strain evidence="3 4">DY32-46</strain>
    </source>
</reference>
<dbReference type="RefSeq" id="WP_114591617.1">
    <property type="nucleotide sequence ID" value="NZ_CP031165.1"/>
</dbReference>
<keyword evidence="2" id="KW-0472">Membrane</keyword>
<evidence type="ECO:0000256" key="1">
    <source>
        <dbReference type="SAM" id="MobiDB-lite"/>
    </source>
</evidence>
<evidence type="ECO:0000313" key="3">
    <source>
        <dbReference type="EMBL" id="AXV07062.1"/>
    </source>
</evidence>
<dbReference type="Proteomes" id="UP000264006">
    <property type="component" value="Chromosome"/>
</dbReference>
<evidence type="ECO:0000313" key="4">
    <source>
        <dbReference type="Proteomes" id="UP000264006"/>
    </source>
</evidence>
<feature type="transmembrane region" description="Helical" evidence="2">
    <location>
        <begin position="26"/>
        <end position="50"/>
    </location>
</feature>
<proteinExistence type="predicted"/>
<accession>A0A346XXW5</accession>